<evidence type="ECO:0000256" key="1">
    <source>
        <dbReference type="ARBA" id="ARBA00004141"/>
    </source>
</evidence>
<reference evidence="8" key="1">
    <citation type="submission" date="2023-03" db="EMBL/GenBank/DDBJ databases">
        <title>Andean soil-derived lignocellulolytic bacterial consortium as a source of novel taxa and putative plastic-active enzymes.</title>
        <authorList>
            <person name="Diaz-Garcia L."/>
            <person name="Chuvochina M."/>
            <person name="Feuerriegel G."/>
            <person name="Bunk B."/>
            <person name="Sproer C."/>
            <person name="Streit W.R."/>
            <person name="Rodriguez L.M."/>
            <person name="Overmann J."/>
            <person name="Jimenez D.J."/>
        </authorList>
    </citation>
    <scope>NUCLEOTIDE SEQUENCE</scope>
    <source>
        <strain evidence="8">MAG 7</strain>
    </source>
</reference>
<dbReference type="Proteomes" id="UP001220610">
    <property type="component" value="Chromosome"/>
</dbReference>
<feature type="transmembrane region" description="Helical" evidence="6">
    <location>
        <begin position="200"/>
        <end position="220"/>
    </location>
</feature>
<sequence>MTANKCPEYMRQYWWKILSIVLLLYTVIAGFLIPVPEIGNLYETIRNLFFHVPMWFSQLVLITVSLVYSILFLRKPRPEYDFYATEFARTGTLLGCLGLITGAIWANYTWGVPWNNDPKQLGAAIALLIYLAYFVLRNSMTDLDKRGRIAAVYNIFAYFIYVPMIMVLPRLVESLHPGGKGVEGNPGLGGGDLDPTMRVVFWPAVLGWTLLGVWISTLRYRLKLLEEQKHFQ</sequence>
<dbReference type="GO" id="GO:0017004">
    <property type="term" value="P:cytochrome complex assembly"/>
    <property type="evidence" value="ECO:0007669"/>
    <property type="project" value="UniProtKB-KW"/>
</dbReference>
<evidence type="ECO:0000256" key="2">
    <source>
        <dbReference type="ARBA" id="ARBA00022692"/>
    </source>
</evidence>
<keyword evidence="2 6" id="KW-0812">Transmembrane</keyword>
<dbReference type="PANTHER" id="PTHR30071:SF1">
    <property type="entry name" value="CYTOCHROME B_B6 PROTEIN-RELATED"/>
    <property type="match status" value="1"/>
</dbReference>
<feature type="domain" description="Cytochrome c assembly protein" evidence="7">
    <location>
        <begin position="18"/>
        <end position="172"/>
    </location>
</feature>
<accession>A0AAJ5WRK3</accession>
<evidence type="ECO:0000313" key="9">
    <source>
        <dbReference type="Proteomes" id="UP001220610"/>
    </source>
</evidence>
<comment type="subcellular location">
    <subcellularLocation>
        <location evidence="1">Membrane</location>
        <topology evidence="1">Multi-pass membrane protein</topology>
    </subcellularLocation>
</comment>
<evidence type="ECO:0000313" key="8">
    <source>
        <dbReference type="EMBL" id="WEK35701.1"/>
    </source>
</evidence>
<keyword evidence="5 6" id="KW-0472">Membrane</keyword>
<dbReference type="EMBL" id="CP119311">
    <property type="protein sequence ID" value="WEK35701.1"/>
    <property type="molecule type" value="Genomic_DNA"/>
</dbReference>
<evidence type="ECO:0000256" key="4">
    <source>
        <dbReference type="ARBA" id="ARBA00022989"/>
    </source>
</evidence>
<keyword evidence="3" id="KW-0201">Cytochrome c-type biogenesis</keyword>
<organism evidence="8 9">
    <name type="scientific">Candidatus Pseudobacter hemicellulosilyticus</name>
    <dbReference type="NCBI Taxonomy" id="3121375"/>
    <lineage>
        <taxon>Bacteria</taxon>
        <taxon>Pseudomonadati</taxon>
        <taxon>Bacteroidota</taxon>
        <taxon>Chitinophagia</taxon>
        <taxon>Chitinophagales</taxon>
        <taxon>Chitinophagaceae</taxon>
        <taxon>Pseudobacter</taxon>
    </lineage>
</organism>
<feature type="transmembrane region" description="Helical" evidence="6">
    <location>
        <begin position="148"/>
        <end position="168"/>
    </location>
</feature>
<feature type="transmembrane region" description="Helical" evidence="6">
    <location>
        <begin position="120"/>
        <end position="136"/>
    </location>
</feature>
<dbReference type="InterPro" id="IPR002541">
    <property type="entry name" value="Cyt_c_assembly"/>
</dbReference>
<proteinExistence type="predicted"/>
<evidence type="ECO:0000256" key="5">
    <source>
        <dbReference type="ARBA" id="ARBA00023136"/>
    </source>
</evidence>
<feature type="transmembrane region" description="Helical" evidence="6">
    <location>
        <begin position="13"/>
        <end position="35"/>
    </location>
</feature>
<dbReference type="PANTHER" id="PTHR30071">
    <property type="entry name" value="HEME EXPORTER PROTEIN C"/>
    <property type="match status" value="1"/>
</dbReference>
<dbReference type="GO" id="GO:0020037">
    <property type="term" value="F:heme binding"/>
    <property type="evidence" value="ECO:0007669"/>
    <property type="project" value="InterPro"/>
</dbReference>
<keyword evidence="4 6" id="KW-1133">Transmembrane helix</keyword>
<gene>
    <name evidence="8" type="primary">ccsA</name>
    <name evidence="8" type="ORF">P0Y53_24710</name>
</gene>
<evidence type="ECO:0000259" key="7">
    <source>
        <dbReference type="Pfam" id="PF01578"/>
    </source>
</evidence>
<evidence type="ECO:0000256" key="3">
    <source>
        <dbReference type="ARBA" id="ARBA00022748"/>
    </source>
</evidence>
<dbReference type="Pfam" id="PF01578">
    <property type="entry name" value="Cytochrom_C_asm"/>
    <property type="match status" value="1"/>
</dbReference>
<dbReference type="InterPro" id="IPR045062">
    <property type="entry name" value="Cyt_c_biogenesis_CcsA/CcmC"/>
</dbReference>
<feature type="transmembrane region" description="Helical" evidence="6">
    <location>
        <begin position="55"/>
        <end position="74"/>
    </location>
</feature>
<dbReference type="GO" id="GO:0005886">
    <property type="term" value="C:plasma membrane"/>
    <property type="evidence" value="ECO:0007669"/>
    <property type="project" value="TreeGrafter"/>
</dbReference>
<evidence type="ECO:0000256" key="6">
    <source>
        <dbReference type="SAM" id="Phobius"/>
    </source>
</evidence>
<protein>
    <submittedName>
        <fullName evidence="8">Cytochrome c biogenesis protein CcsA</fullName>
    </submittedName>
</protein>
<dbReference type="AlphaFoldDB" id="A0AAJ5WRK3"/>
<feature type="transmembrane region" description="Helical" evidence="6">
    <location>
        <begin position="86"/>
        <end position="108"/>
    </location>
</feature>
<name>A0AAJ5WRK3_9BACT</name>